<protein>
    <submittedName>
        <fullName evidence="1">Uncharacterized protein</fullName>
    </submittedName>
</protein>
<dbReference type="AlphaFoldDB" id="A0A0H5QJ38"/>
<dbReference type="EMBL" id="HACM01001230">
    <property type="protein sequence ID" value="CRZ01672.1"/>
    <property type="molecule type" value="Transcribed_RNA"/>
</dbReference>
<reference evidence="1" key="1">
    <citation type="submission" date="2015-04" db="EMBL/GenBank/DDBJ databases">
        <title>The genome sequence of the plant pathogenic Rhizarian Plasmodiophora brassicae reveals insights in its biotrophic life cycle and the origin of chitin synthesis.</title>
        <authorList>
            <person name="Schwelm A."/>
            <person name="Fogelqvist J."/>
            <person name="Knaust A."/>
            <person name="Julke S."/>
            <person name="Lilja T."/>
            <person name="Dhandapani V."/>
            <person name="Bonilla-Rosso G."/>
            <person name="Karlsson M."/>
            <person name="Shevchenko A."/>
            <person name="Choi S.R."/>
            <person name="Kim H.G."/>
            <person name="Park J.Y."/>
            <person name="Lim Y.P."/>
            <person name="Ludwig-Muller J."/>
            <person name="Dixelius C."/>
        </authorList>
    </citation>
    <scope>NUCLEOTIDE SEQUENCE</scope>
    <source>
        <tissue evidence="1">Potato root galls</tissue>
    </source>
</reference>
<organism evidence="1">
    <name type="scientific">Spongospora subterranea</name>
    <dbReference type="NCBI Taxonomy" id="70186"/>
    <lineage>
        <taxon>Eukaryota</taxon>
        <taxon>Sar</taxon>
        <taxon>Rhizaria</taxon>
        <taxon>Endomyxa</taxon>
        <taxon>Phytomyxea</taxon>
        <taxon>Plasmodiophorida</taxon>
        <taxon>Plasmodiophoridae</taxon>
        <taxon>Spongospora</taxon>
    </lineage>
</organism>
<evidence type="ECO:0000313" key="1">
    <source>
        <dbReference type="EMBL" id="CRZ01672.1"/>
    </source>
</evidence>
<sequence length="172" mass="19376">MPGQVTDTRVSQRLCCAVYWRHIRDEIMIPSSPDKPRHSVPVDPSPGQCIFSGTIIHISQNNAEEIIICDNGFVVKSQDGICLRLPVPKKNCVIFLYPDADSNRIRIRLEFTQGQCQENVIVSSICSQDDSRSAYIHATFSDNSLPSDWVLKGTVSWRTVNRLGKHHQREAA</sequence>
<accession>A0A0H5QJ38</accession>
<proteinExistence type="predicted"/>
<name>A0A0H5QJ38_9EUKA</name>